<organism evidence="2">
    <name type="scientific">Spumella elongata</name>
    <dbReference type="NCBI Taxonomy" id="89044"/>
    <lineage>
        <taxon>Eukaryota</taxon>
        <taxon>Sar</taxon>
        <taxon>Stramenopiles</taxon>
        <taxon>Ochrophyta</taxon>
        <taxon>Chrysophyceae</taxon>
        <taxon>Chromulinales</taxon>
        <taxon>Chromulinaceae</taxon>
        <taxon>Spumella</taxon>
    </lineage>
</organism>
<proteinExistence type="predicted"/>
<evidence type="ECO:0000256" key="1">
    <source>
        <dbReference type="SAM" id="SignalP"/>
    </source>
</evidence>
<keyword evidence="1" id="KW-0732">Signal</keyword>
<gene>
    <name evidence="2" type="ORF">SELO1098_LOCUS31937</name>
</gene>
<evidence type="ECO:0000313" key="2">
    <source>
        <dbReference type="EMBL" id="CAE0303079.1"/>
    </source>
</evidence>
<protein>
    <submittedName>
        <fullName evidence="2">Uncharacterized protein</fullName>
    </submittedName>
</protein>
<reference evidence="2" key="1">
    <citation type="submission" date="2021-01" db="EMBL/GenBank/DDBJ databases">
        <authorList>
            <person name="Corre E."/>
            <person name="Pelletier E."/>
            <person name="Niang G."/>
            <person name="Scheremetjew M."/>
            <person name="Finn R."/>
            <person name="Kale V."/>
            <person name="Holt S."/>
            <person name="Cochrane G."/>
            <person name="Meng A."/>
            <person name="Brown T."/>
            <person name="Cohen L."/>
        </authorList>
    </citation>
    <scope>NUCLEOTIDE SEQUENCE</scope>
    <source>
        <strain evidence="2">CCAP 955/1</strain>
    </source>
</reference>
<accession>A0A7S3HRH7</accession>
<dbReference type="EMBL" id="HBIC01062230">
    <property type="protein sequence ID" value="CAE0303079.1"/>
    <property type="molecule type" value="Transcribed_RNA"/>
</dbReference>
<sequence>MILPLVTFALVPYLVVASTATTKEATKVKYYPKPAAWMLKPVPANDEHAKPPTHTTTSTYVNEYTIWVVQVSYSSTGYYCNEDEAIMKTALPANMCLQTGPDTSMMFQCYSGLYGSCTLYEYRDSYCYSYQTSNYVSTYYCHPGDATDDGYVTDDGNQYTSQQVILQQGFPVPLPGNSTTITYYDSSYCDPNTMSQYRLAYPDRCYNNYNGTIRTSTQYINPDLLSYSENGCDPATIDATVPYPPGVCQVDYTTSPATSSMLVLNFPVIPVVPIDLGTILGTTAAAFSTMAIANTLLYFFQPYLTEATQSSGLQAEKPSEF</sequence>
<dbReference type="AlphaFoldDB" id="A0A7S3HRH7"/>
<feature type="chain" id="PRO_5031252307" evidence="1">
    <location>
        <begin position="18"/>
        <end position="321"/>
    </location>
</feature>
<feature type="signal peptide" evidence="1">
    <location>
        <begin position="1"/>
        <end position="17"/>
    </location>
</feature>
<name>A0A7S3HRH7_9STRA</name>